<accession>A0A1R4KIM6</accession>
<dbReference type="EC" id="2.7.8.7" evidence="8"/>
<dbReference type="InterPro" id="IPR037143">
    <property type="entry name" value="4-PPantetheinyl_Trfase_dom_sf"/>
</dbReference>
<dbReference type="GO" id="GO:0000287">
    <property type="term" value="F:magnesium ion binding"/>
    <property type="evidence" value="ECO:0007669"/>
    <property type="project" value="UniProtKB-UniRule"/>
</dbReference>
<keyword evidence="3 8" id="KW-0479">Metal-binding</keyword>
<dbReference type="Pfam" id="PF01648">
    <property type="entry name" value="ACPS"/>
    <property type="match status" value="1"/>
</dbReference>
<gene>
    <name evidence="8" type="primary">acpS</name>
    <name evidence="10" type="ORF">FM115_10425</name>
</gene>
<protein>
    <recommendedName>
        <fullName evidence="8">Holo-[acyl-carrier-protein] synthase</fullName>
        <shortName evidence="8">Holo-ACP synthase</shortName>
        <ecNumber evidence="8">2.7.8.7</ecNumber>
    </recommendedName>
    <alternativeName>
        <fullName evidence="8">4'-phosphopantetheinyl transferase AcpS</fullName>
    </alternativeName>
</protein>
<reference evidence="10 11" key="1">
    <citation type="submission" date="2017-02" db="EMBL/GenBank/DDBJ databases">
        <authorList>
            <person name="Peterson S.W."/>
        </authorList>
    </citation>
    <scope>NUCLEOTIDE SEQUENCE [LARGE SCALE GENOMIC DNA]</scope>
    <source>
        <strain evidence="10 11">42ea</strain>
    </source>
</reference>
<evidence type="ECO:0000259" key="9">
    <source>
        <dbReference type="Pfam" id="PF01648"/>
    </source>
</evidence>
<evidence type="ECO:0000256" key="7">
    <source>
        <dbReference type="ARBA" id="ARBA00023160"/>
    </source>
</evidence>
<dbReference type="Gene3D" id="3.90.470.20">
    <property type="entry name" value="4'-phosphopantetheinyl transferase domain"/>
    <property type="match status" value="1"/>
</dbReference>
<keyword evidence="5 8" id="KW-0460">Magnesium</keyword>
<dbReference type="InterPro" id="IPR008278">
    <property type="entry name" value="4-PPantetheinyl_Trfase_dom"/>
</dbReference>
<proteinExistence type="inferred from homology"/>
<comment type="cofactor">
    <cofactor evidence="8">
        <name>Mg(2+)</name>
        <dbReference type="ChEBI" id="CHEBI:18420"/>
    </cofactor>
</comment>
<keyword evidence="7 8" id="KW-0275">Fatty acid biosynthesis</keyword>
<keyword evidence="4 8" id="KW-0276">Fatty acid metabolism</keyword>
<feature type="binding site" evidence="8">
    <location>
        <position position="39"/>
    </location>
    <ligand>
        <name>Mg(2+)</name>
        <dbReference type="ChEBI" id="CHEBI:18420"/>
    </ligand>
</feature>
<evidence type="ECO:0000313" key="10">
    <source>
        <dbReference type="EMBL" id="SJN44138.1"/>
    </source>
</evidence>
<name>A0A1R4KIM6_9LACT</name>
<evidence type="ECO:0000256" key="4">
    <source>
        <dbReference type="ARBA" id="ARBA00022832"/>
    </source>
</evidence>
<evidence type="ECO:0000256" key="3">
    <source>
        <dbReference type="ARBA" id="ARBA00022723"/>
    </source>
</evidence>
<dbReference type="GO" id="GO:0006633">
    <property type="term" value="P:fatty acid biosynthetic process"/>
    <property type="evidence" value="ECO:0007669"/>
    <property type="project" value="UniProtKB-UniRule"/>
</dbReference>
<comment type="similarity">
    <text evidence="8">Belongs to the P-Pant transferase superfamily. AcpS family.</text>
</comment>
<feature type="domain" description="4'-phosphopantetheinyl transferase" evidence="9">
    <location>
        <begin position="35"/>
        <end position="136"/>
    </location>
</feature>
<sequence>MTFYNDSGNMDFKQLAVWNHCVTIDAKRGNSMIVGIGLDVVDIVRIKKACERRRGFPERVLTNKEFLIYQKLTGKRKEEFLAGRFSAKEAFSKALGTGIGKVGFHDIEVLNSQSGKPEIKKSPFEGNAWISITHTDSIAAAQVILEN</sequence>
<dbReference type="GO" id="GO:0005737">
    <property type="term" value="C:cytoplasm"/>
    <property type="evidence" value="ECO:0007669"/>
    <property type="project" value="UniProtKB-SubCell"/>
</dbReference>
<evidence type="ECO:0000256" key="1">
    <source>
        <dbReference type="ARBA" id="ARBA00022516"/>
    </source>
</evidence>
<dbReference type="NCBIfam" id="TIGR00556">
    <property type="entry name" value="pantethn_trn"/>
    <property type="match status" value="1"/>
</dbReference>
<evidence type="ECO:0000256" key="2">
    <source>
        <dbReference type="ARBA" id="ARBA00022679"/>
    </source>
</evidence>
<feature type="binding site" evidence="8">
    <location>
        <position position="89"/>
    </location>
    <ligand>
        <name>Mg(2+)</name>
        <dbReference type="ChEBI" id="CHEBI:18420"/>
    </ligand>
</feature>
<comment type="function">
    <text evidence="8">Transfers the 4'-phosphopantetheine moiety from coenzyme A to a Ser of acyl-carrier-protein.</text>
</comment>
<dbReference type="NCBIfam" id="TIGR00516">
    <property type="entry name" value="acpS"/>
    <property type="match status" value="1"/>
</dbReference>
<dbReference type="InterPro" id="IPR002582">
    <property type="entry name" value="ACPS"/>
</dbReference>
<evidence type="ECO:0000256" key="5">
    <source>
        <dbReference type="ARBA" id="ARBA00022842"/>
    </source>
</evidence>
<dbReference type="GO" id="GO:0008897">
    <property type="term" value="F:holo-[acyl-carrier-protein] synthase activity"/>
    <property type="evidence" value="ECO:0007669"/>
    <property type="project" value="UniProtKB-UniRule"/>
</dbReference>
<keyword evidence="6 8" id="KW-0443">Lipid metabolism</keyword>
<dbReference type="HAMAP" id="MF_00101">
    <property type="entry name" value="AcpS"/>
    <property type="match status" value="1"/>
</dbReference>
<keyword evidence="1 8" id="KW-0444">Lipid biosynthesis</keyword>
<evidence type="ECO:0000256" key="6">
    <source>
        <dbReference type="ARBA" id="ARBA00023098"/>
    </source>
</evidence>
<dbReference type="SUPFAM" id="SSF56214">
    <property type="entry name" value="4'-phosphopantetheinyl transferase"/>
    <property type="match status" value="1"/>
</dbReference>
<dbReference type="InterPro" id="IPR004568">
    <property type="entry name" value="Ppantetheine-prot_Trfase_dom"/>
</dbReference>
<dbReference type="Proteomes" id="UP000195611">
    <property type="component" value="Unassembled WGS sequence"/>
</dbReference>
<keyword evidence="2 8" id="KW-0808">Transferase</keyword>
<organism evidence="10 11">
    <name type="scientific">Marinilactibacillus psychrotolerans 42ea</name>
    <dbReference type="NCBI Taxonomy" id="1255609"/>
    <lineage>
        <taxon>Bacteria</taxon>
        <taxon>Bacillati</taxon>
        <taxon>Bacillota</taxon>
        <taxon>Bacilli</taxon>
        <taxon>Lactobacillales</taxon>
        <taxon>Carnobacteriaceae</taxon>
        <taxon>Marinilactibacillus</taxon>
    </lineage>
</organism>
<dbReference type="EMBL" id="FUKW01000147">
    <property type="protein sequence ID" value="SJN44138.1"/>
    <property type="molecule type" value="Genomic_DNA"/>
</dbReference>
<dbReference type="AlphaFoldDB" id="A0A1R4KIM6"/>
<comment type="catalytic activity">
    <reaction evidence="8">
        <text>apo-[ACP] + CoA = holo-[ACP] + adenosine 3',5'-bisphosphate + H(+)</text>
        <dbReference type="Rhea" id="RHEA:12068"/>
        <dbReference type="Rhea" id="RHEA-COMP:9685"/>
        <dbReference type="Rhea" id="RHEA-COMP:9690"/>
        <dbReference type="ChEBI" id="CHEBI:15378"/>
        <dbReference type="ChEBI" id="CHEBI:29999"/>
        <dbReference type="ChEBI" id="CHEBI:57287"/>
        <dbReference type="ChEBI" id="CHEBI:58343"/>
        <dbReference type="ChEBI" id="CHEBI:64479"/>
        <dbReference type="EC" id="2.7.8.7"/>
    </reaction>
</comment>
<comment type="subcellular location">
    <subcellularLocation>
        <location evidence="8">Cytoplasm</location>
    </subcellularLocation>
</comment>
<keyword evidence="8" id="KW-0963">Cytoplasm</keyword>
<evidence type="ECO:0000313" key="11">
    <source>
        <dbReference type="Proteomes" id="UP000195611"/>
    </source>
</evidence>
<evidence type="ECO:0000256" key="8">
    <source>
        <dbReference type="HAMAP-Rule" id="MF_00101"/>
    </source>
</evidence>